<evidence type="ECO:0000313" key="10">
    <source>
        <dbReference type="Proteomes" id="UP000577697"/>
    </source>
</evidence>
<evidence type="ECO:0000313" key="7">
    <source>
        <dbReference type="EMBL" id="AMS44503.1"/>
    </source>
</evidence>
<keyword evidence="3 6" id="KW-0812">Transmembrane</keyword>
<comment type="subcellular location">
    <subcellularLocation>
        <location evidence="1">Cell membrane</location>
        <topology evidence="1">Multi-pass membrane protein</topology>
    </subcellularLocation>
</comment>
<keyword evidence="10" id="KW-1185">Reference proteome</keyword>
<evidence type="ECO:0000256" key="5">
    <source>
        <dbReference type="ARBA" id="ARBA00023136"/>
    </source>
</evidence>
<dbReference type="AlphaFoldDB" id="A0AAC9AT99"/>
<reference evidence="8 10" key="2">
    <citation type="submission" date="2020-08" db="EMBL/GenBank/DDBJ databases">
        <title>Genomic Encyclopedia of Type Strains, Phase IV (KMG-IV): sequencing the most valuable type-strain genomes for metagenomic binning, comparative biology and taxonomic classification.</title>
        <authorList>
            <person name="Goeker M."/>
        </authorList>
    </citation>
    <scope>NUCLEOTIDE SEQUENCE [LARGE SCALE GENOMIC DNA]</scope>
    <source>
        <strain evidence="8 10">DSM 10368</strain>
    </source>
</reference>
<dbReference type="EMBL" id="JACICB010000002">
    <property type="protein sequence ID" value="MBB3704221.1"/>
    <property type="molecule type" value="Genomic_DNA"/>
</dbReference>
<keyword evidence="7" id="KW-0614">Plasmid</keyword>
<feature type="transmembrane region" description="Helical" evidence="6">
    <location>
        <begin position="62"/>
        <end position="80"/>
    </location>
</feature>
<evidence type="ECO:0000256" key="4">
    <source>
        <dbReference type="ARBA" id="ARBA00022989"/>
    </source>
</evidence>
<dbReference type="EMBL" id="CP015006">
    <property type="protein sequence ID" value="AMS44503.1"/>
    <property type="molecule type" value="Genomic_DNA"/>
</dbReference>
<feature type="transmembrane region" description="Helical" evidence="6">
    <location>
        <begin position="295"/>
        <end position="312"/>
    </location>
</feature>
<gene>
    <name evidence="7" type="ORF">AA2016_5598</name>
    <name evidence="8" type="ORF">FHS67_000524</name>
</gene>
<feature type="transmembrane region" description="Helical" evidence="6">
    <location>
        <begin position="7"/>
        <end position="29"/>
    </location>
</feature>
<evidence type="ECO:0000256" key="3">
    <source>
        <dbReference type="ARBA" id="ARBA00022692"/>
    </source>
</evidence>
<dbReference type="PANTHER" id="PTHR30482">
    <property type="entry name" value="HIGH-AFFINITY BRANCHED-CHAIN AMINO ACID TRANSPORT SYSTEM PERMEASE"/>
    <property type="match status" value="1"/>
</dbReference>
<dbReference type="Pfam" id="PF02653">
    <property type="entry name" value="BPD_transp_2"/>
    <property type="match status" value="1"/>
</dbReference>
<evidence type="ECO:0000313" key="8">
    <source>
        <dbReference type="EMBL" id="MBB3704221.1"/>
    </source>
</evidence>
<proteinExistence type="predicted"/>
<evidence type="ECO:0000313" key="9">
    <source>
        <dbReference type="Proteomes" id="UP000075755"/>
    </source>
</evidence>
<organism evidence="7 9">
    <name type="scientific">Aminobacter aminovorans</name>
    <name type="common">Chelatobacter heintzii</name>
    <dbReference type="NCBI Taxonomy" id="83263"/>
    <lineage>
        <taxon>Bacteria</taxon>
        <taxon>Pseudomonadati</taxon>
        <taxon>Pseudomonadota</taxon>
        <taxon>Alphaproteobacteria</taxon>
        <taxon>Hyphomicrobiales</taxon>
        <taxon>Phyllobacteriaceae</taxon>
        <taxon>Aminobacter</taxon>
    </lineage>
</organism>
<keyword evidence="5 6" id="KW-0472">Membrane</keyword>
<dbReference type="GO" id="GO:0005886">
    <property type="term" value="C:plasma membrane"/>
    <property type="evidence" value="ECO:0007669"/>
    <property type="project" value="UniProtKB-SubCell"/>
</dbReference>
<dbReference type="InterPro" id="IPR043428">
    <property type="entry name" value="LivM-like"/>
</dbReference>
<protein>
    <submittedName>
        <fullName evidence="7">Urea ABC transporter, permease protein UrtC</fullName>
    </submittedName>
    <submittedName>
        <fullName evidence="8">Urea transport system permease protein</fullName>
    </submittedName>
</protein>
<evidence type="ECO:0000256" key="6">
    <source>
        <dbReference type="SAM" id="Phobius"/>
    </source>
</evidence>
<reference evidence="7 9" key="1">
    <citation type="submission" date="2016-03" db="EMBL/GenBank/DDBJ databases">
        <title>Complete genome of Aminobacter aminovorans KCTC 2477.</title>
        <authorList>
            <person name="Kim K.M."/>
        </authorList>
    </citation>
    <scope>NUCLEOTIDE SEQUENCE [LARGE SCALE GENOMIC DNA]</scope>
    <source>
        <strain evidence="7 9">KCTC 2477</strain>
        <plasmid evidence="7 9">pAA01</plasmid>
    </source>
</reference>
<dbReference type="NCBIfam" id="TIGR03408">
    <property type="entry name" value="urea_trans_UrtC"/>
    <property type="match status" value="1"/>
</dbReference>
<evidence type="ECO:0000256" key="1">
    <source>
        <dbReference type="ARBA" id="ARBA00004651"/>
    </source>
</evidence>
<dbReference type="RefSeq" id="WP_083948858.1">
    <property type="nucleotide sequence ID" value="NZ_CP015006.1"/>
</dbReference>
<feature type="transmembrane region" description="Helical" evidence="6">
    <location>
        <begin position="35"/>
        <end position="55"/>
    </location>
</feature>
<dbReference type="InterPro" id="IPR001851">
    <property type="entry name" value="ABC_transp_permease"/>
</dbReference>
<feature type="transmembrane region" description="Helical" evidence="6">
    <location>
        <begin position="269"/>
        <end position="288"/>
    </location>
</feature>
<feature type="transmembrane region" description="Helical" evidence="6">
    <location>
        <begin position="324"/>
        <end position="349"/>
    </location>
</feature>
<dbReference type="KEGG" id="aak:AA2016_5598"/>
<dbReference type="GO" id="GO:0015658">
    <property type="term" value="F:branched-chain amino acid transmembrane transporter activity"/>
    <property type="evidence" value="ECO:0007669"/>
    <property type="project" value="InterPro"/>
</dbReference>
<keyword evidence="2" id="KW-1003">Cell membrane</keyword>
<feature type="transmembrane region" description="Helical" evidence="6">
    <location>
        <begin position="243"/>
        <end position="263"/>
    </location>
</feature>
<dbReference type="PANTHER" id="PTHR30482:SF4">
    <property type="entry name" value="SLR1201 PROTEIN"/>
    <property type="match status" value="1"/>
</dbReference>
<feature type="transmembrane region" description="Helical" evidence="6">
    <location>
        <begin position="147"/>
        <end position="165"/>
    </location>
</feature>
<evidence type="ECO:0000256" key="2">
    <source>
        <dbReference type="ARBA" id="ARBA00022475"/>
    </source>
</evidence>
<dbReference type="Proteomes" id="UP000577697">
    <property type="component" value="Unassembled WGS sequence"/>
</dbReference>
<geneLocation type="plasmid" evidence="7 9">
    <name>pAA01</name>
</geneLocation>
<keyword evidence="4 6" id="KW-1133">Transmembrane helix</keyword>
<dbReference type="CDD" id="cd06581">
    <property type="entry name" value="TM_PBP1_LivM_like"/>
    <property type="match status" value="1"/>
</dbReference>
<dbReference type="Proteomes" id="UP000075755">
    <property type="component" value="Plasmid pAA01"/>
</dbReference>
<feature type="transmembrane region" description="Helical" evidence="6">
    <location>
        <begin position="117"/>
        <end position="140"/>
    </location>
</feature>
<name>A0AAC9AT99_AMIAI</name>
<sequence>MTYRTASIIAYIAFFAVVLALPLVLNSFWTNRVAIYLVYSICAIGISMSWGYAGILSLGQGLFFGMGAYMLAMSLTLAVPENNPVPQLMLLNMEPNAVRDLCCVTTGSFLWIPFRSVAVGMFAGIVVPCILAAGIGYVMFKRRTTGVYVSIITLAFALIGQLLIINNQPLTGGFNGLANLALLEIGGFEFDPYGPSVYYAVALTLIAVILLARYMLTGRIGQVLKAIREDEARARYLGYDVENYKLFIFCVSAGVAGLAGMLFTVTSEFATPSLMATSLSISMVIWAATGGRASLLGACIGALIVNFVGSLASESATFQPVWPIILGLLFVVVVLFMPNGIAGIFKAFIDRPGKAERLGGAKLSGKTERPDKADLLVKSELSAREA</sequence>
<dbReference type="InterPro" id="IPR017778">
    <property type="entry name" value="ABC_transptr_urea_perm_UrtC"/>
</dbReference>
<accession>A0AAC9AT99</accession>
<feature type="transmembrane region" description="Helical" evidence="6">
    <location>
        <begin position="197"/>
        <end position="216"/>
    </location>
</feature>